<comment type="caution">
    <text evidence="2">The sequence shown here is derived from an EMBL/GenBank/DDBJ whole genome shotgun (WGS) entry which is preliminary data.</text>
</comment>
<evidence type="ECO:0000256" key="1">
    <source>
        <dbReference type="SAM" id="MobiDB-lite"/>
    </source>
</evidence>
<evidence type="ECO:0000313" key="3">
    <source>
        <dbReference type="Proteomes" id="UP001055102"/>
    </source>
</evidence>
<accession>A0ABQ4ST12</accession>
<dbReference type="Proteomes" id="UP001055102">
    <property type="component" value="Unassembled WGS sequence"/>
</dbReference>
<gene>
    <name evidence="2" type="ORF">AOPFMNJM_1678</name>
</gene>
<name>A0ABQ4ST12_9HYPH</name>
<dbReference type="EMBL" id="BPQR01000027">
    <property type="protein sequence ID" value="GJE06362.1"/>
    <property type="molecule type" value="Genomic_DNA"/>
</dbReference>
<reference evidence="2" key="2">
    <citation type="submission" date="2021-08" db="EMBL/GenBank/DDBJ databases">
        <authorList>
            <person name="Tani A."/>
            <person name="Ola A."/>
            <person name="Ogura Y."/>
            <person name="Katsura K."/>
            <person name="Hayashi T."/>
        </authorList>
    </citation>
    <scope>NUCLEOTIDE SEQUENCE</scope>
    <source>
        <strain evidence="2">LMG 23639</strain>
    </source>
</reference>
<evidence type="ECO:0000313" key="2">
    <source>
        <dbReference type="EMBL" id="GJE06362.1"/>
    </source>
</evidence>
<feature type="region of interest" description="Disordered" evidence="1">
    <location>
        <begin position="47"/>
        <end position="68"/>
    </location>
</feature>
<protein>
    <submittedName>
        <fullName evidence="2">Uncharacterized protein</fullName>
    </submittedName>
</protein>
<sequence>MKPGVKASIDAAGGAAAVREAAEVRQAAEGEQLALLAEENDRLDELLPLAPPPARRGPGRPPGARNKRTQQLASYYLGRYGDPLEALLAMGTGDLTHTHRALADAARATGLPLHGGGEKGKVMTVMDLLVFKQRCLETVLPYLHARLAPTDDKGDPVVPILALGTVRPGAAEAVAKGGALSIEDLIDVTPVGGDESEPDQALSEGEP</sequence>
<proteinExistence type="predicted"/>
<feature type="compositionally biased region" description="Pro residues" evidence="1">
    <location>
        <begin position="49"/>
        <end position="61"/>
    </location>
</feature>
<organism evidence="2 3">
    <name type="scientific">Methylobacterium jeotgali</name>
    <dbReference type="NCBI Taxonomy" id="381630"/>
    <lineage>
        <taxon>Bacteria</taxon>
        <taxon>Pseudomonadati</taxon>
        <taxon>Pseudomonadota</taxon>
        <taxon>Alphaproteobacteria</taxon>
        <taxon>Hyphomicrobiales</taxon>
        <taxon>Methylobacteriaceae</taxon>
        <taxon>Methylobacterium</taxon>
    </lineage>
</organism>
<reference evidence="2" key="1">
    <citation type="journal article" date="2021" name="Front. Microbiol.">
        <title>Comprehensive Comparative Genomics and Phenotyping of Methylobacterium Species.</title>
        <authorList>
            <person name="Alessa O."/>
            <person name="Ogura Y."/>
            <person name="Fujitani Y."/>
            <person name="Takami H."/>
            <person name="Hayashi T."/>
            <person name="Sahin N."/>
            <person name="Tani A."/>
        </authorList>
    </citation>
    <scope>NUCLEOTIDE SEQUENCE</scope>
    <source>
        <strain evidence="2">LMG 23639</strain>
    </source>
</reference>
<keyword evidence="3" id="KW-1185">Reference proteome</keyword>